<accession>A0ABQ8K9B8</accession>
<reference evidence="3 4" key="1">
    <citation type="journal article" date="2021" name="Environ. Microbiol.">
        <title>Gene family expansions and transcriptome signatures uncover fungal adaptations to wood decay.</title>
        <authorList>
            <person name="Hage H."/>
            <person name="Miyauchi S."/>
            <person name="Viragh M."/>
            <person name="Drula E."/>
            <person name="Min B."/>
            <person name="Chaduli D."/>
            <person name="Navarro D."/>
            <person name="Favel A."/>
            <person name="Norest M."/>
            <person name="Lesage-Meessen L."/>
            <person name="Balint B."/>
            <person name="Merenyi Z."/>
            <person name="de Eugenio L."/>
            <person name="Morin E."/>
            <person name="Martinez A.T."/>
            <person name="Baldrian P."/>
            <person name="Stursova M."/>
            <person name="Martinez M.J."/>
            <person name="Novotny C."/>
            <person name="Magnuson J.K."/>
            <person name="Spatafora J.W."/>
            <person name="Maurice S."/>
            <person name="Pangilinan J."/>
            <person name="Andreopoulos W."/>
            <person name="LaButti K."/>
            <person name="Hundley H."/>
            <person name="Na H."/>
            <person name="Kuo A."/>
            <person name="Barry K."/>
            <person name="Lipzen A."/>
            <person name="Henrissat B."/>
            <person name="Riley R."/>
            <person name="Ahrendt S."/>
            <person name="Nagy L.G."/>
            <person name="Grigoriev I.V."/>
            <person name="Martin F."/>
            <person name="Rosso M.N."/>
        </authorList>
    </citation>
    <scope>NUCLEOTIDE SEQUENCE [LARGE SCALE GENOMIC DNA]</scope>
    <source>
        <strain evidence="3 4">CIRM-BRFM 1785</strain>
    </source>
</reference>
<feature type="compositionally biased region" description="Low complexity" evidence="1">
    <location>
        <begin position="133"/>
        <end position="158"/>
    </location>
</feature>
<proteinExistence type="predicted"/>
<evidence type="ECO:0000313" key="4">
    <source>
        <dbReference type="Proteomes" id="UP000814176"/>
    </source>
</evidence>
<dbReference type="InterPro" id="IPR027267">
    <property type="entry name" value="AH/BAR_dom_sf"/>
</dbReference>
<feature type="compositionally biased region" description="Low complexity" evidence="1">
    <location>
        <begin position="840"/>
        <end position="854"/>
    </location>
</feature>
<dbReference type="Gene3D" id="1.20.1270.60">
    <property type="entry name" value="Arfaptin homology (AH) domain/BAR domain"/>
    <property type="match status" value="1"/>
</dbReference>
<feature type="compositionally biased region" description="Polar residues" evidence="1">
    <location>
        <begin position="708"/>
        <end position="718"/>
    </location>
</feature>
<keyword evidence="4" id="KW-1185">Reference proteome</keyword>
<evidence type="ECO:0000313" key="3">
    <source>
        <dbReference type="EMBL" id="KAH9833972.1"/>
    </source>
</evidence>
<dbReference type="RefSeq" id="XP_047776628.1">
    <property type="nucleotide sequence ID" value="XM_047920815.1"/>
</dbReference>
<dbReference type="Pfam" id="PF00621">
    <property type="entry name" value="RhoGEF"/>
    <property type="match status" value="1"/>
</dbReference>
<feature type="region of interest" description="Disordered" evidence="1">
    <location>
        <begin position="1"/>
        <end position="53"/>
    </location>
</feature>
<dbReference type="Gene3D" id="1.20.900.10">
    <property type="entry name" value="Dbl homology (DH) domain"/>
    <property type="match status" value="1"/>
</dbReference>
<feature type="compositionally biased region" description="Polar residues" evidence="1">
    <location>
        <begin position="732"/>
        <end position="745"/>
    </location>
</feature>
<dbReference type="PANTHER" id="PTHR22834:SF20">
    <property type="entry name" value="SH3 DOMAIN-CONTAINING PROTEIN"/>
    <property type="match status" value="1"/>
</dbReference>
<dbReference type="Proteomes" id="UP000814176">
    <property type="component" value="Unassembled WGS sequence"/>
</dbReference>
<dbReference type="CDD" id="cd00160">
    <property type="entry name" value="RhoGEF"/>
    <property type="match status" value="1"/>
</dbReference>
<feature type="domain" description="DH" evidence="2">
    <location>
        <begin position="88"/>
        <end position="314"/>
    </location>
</feature>
<dbReference type="SMART" id="SM00325">
    <property type="entry name" value="RhoGEF"/>
    <property type="match status" value="1"/>
</dbReference>
<dbReference type="InterPro" id="IPR051492">
    <property type="entry name" value="Dynamin-Rho_GEF"/>
</dbReference>
<dbReference type="EMBL" id="JADCUA010000016">
    <property type="protein sequence ID" value="KAH9833972.1"/>
    <property type="molecule type" value="Genomic_DNA"/>
</dbReference>
<sequence length="949" mass="103982">MPLSHSRSLGSLSGMLNSQSASEKSGRSGRSQTPDKPLPITPDPSTSSATFADDHDHVHEIALEPNDSLFASDSGSSSLLKPSIAVSKRVRALEELLSSERAYASDLALIRDIHIPLASGQPAPFPAAPATPPSSGSSVRTQSTSSDSSAGVSSSSSSPPMTRDDIRIIFNNVAELAVFSDSFTEQIEEALGSVLEGGSGVDHVGALFLDTISTIEPLYLAYITKHPIALEHLTGLPQTPALTAYLAESRMLASKLTHAWDLQSLLIKPVQRLLKYPLLLSAIIEETSDAHPDKVNLKRAREKMEEVARGVNEGRRRREVIKEVLNGSSGTPSKRHSDPKPKPKKKGLNLGVSASVSLGRMKSFSMKSVKAKEGAEANQEAEQVVRLGEQVKDSEAFARTFAKETIEWCKTVQGLMDQLSRWSTSFGQVIGVSQPEESEAFAAFIQVSTKELPALCEDFTTTVKEKLLPELTKFVDSTLAPLRLVEAMQTLEPLHLGLLNLNVAKSRPPPQLLEASQSYVALRAQLASELPAYLTLLDKGLTFCFKQFNNWQMKFYLRVRDRWLTLWNSLKVEGEMNAGAAETVRVWWSRWADVEGQTLGLNIVRPSERRTGAPEMTRQKSRLRMKIFDDDSSETSSTVVVSSSILTLDPSLVYDPLSSPSTLSLQTPVSVKARSVRSLDVGRKLERHNSSESFRSKKSGKSARSMGHQPSHSVNTIDSDVVGYYGDMVNALGTTPQKPTNTLTKSKPRPAPLPLKKSHSHGRLLDDAADTRRRSPRRSNTDRPSPGRPQFVEDMDDRGRPTRKPSFKRRLTETLLPSSSSVVRQHRSPSAPGHASPSFSQSTAPARSTPSSTRRQSRRPSVGGTRIPSLYTCRVVHPCEPPPGVSYRDLPFFTLRAGDCYDVLQEAGHPALHEDLPLYVDDGEDCLLLVRNRAEDIGWALASFMLPAD</sequence>
<dbReference type="InterPro" id="IPR035899">
    <property type="entry name" value="DBL_dom_sf"/>
</dbReference>
<dbReference type="InterPro" id="IPR000219">
    <property type="entry name" value="DH_dom"/>
</dbReference>
<comment type="caution">
    <text evidence="3">The sequence shown here is derived from an EMBL/GenBank/DDBJ whole genome shotgun (WGS) entry which is preliminary data.</text>
</comment>
<feature type="region of interest" description="Disordered" evidence="1">
    <location>
        <begin position="124"/>
        <end position="160"/>
    </location>
</feature>
<feature type="region of interest" description="Disordered" evidence="1">
    <location>
        <begin position="680"/>
        <end position="718"/>
    </location>
</feature>
<organism evidence="3 4">
    <name type="scientific">Rhodofomes roseus</name>
    <dbReference type="NCBI Taxonomy" id="34475"/>
    <lineage>
        <taxon>Eukaryota</taxon>
        <taxon>Fungi</taxon>
        <taxon>Dikarya</taxon>
        <taxon>Basidiomycota</taxon>
        <taxon>Agaricomycotina</taxon>
        <taxon>Agaricomycetes</taxon>
        <taxon>Polyporales</taxon>
        <taxon>Rhodofomes</taxon>
    </lineage>
</organism>
<name>A0ABQ8K9B8_9APHY</name>
<protein>
    <recommendedName>
        <fullName evidence="2">DH domain-containing protein</fullName>
    </recommendedName>
</protein>
<feature type="compositionally biased region" description="Basic and acidic residues" evidence="1">
    <location>
        <begin position="680"/>
        <end position="690"/>
    </location>
</feature>
<dbReference type="PROSITE" id="PS50010">
    <property type="entry name" value="DH_2"/>
    <property type="match status" value="1"/>
</dbReference>
<feature type="region of interest" description="Disordered" evidence="1">
    <location>
        <begin position="731"/>
        <end position="866"/>
    </location>
</feature>
<gene>
    <name evidence="3" type="ORF">C8Q71DRAFT_711604</name>
</gene>
<feature type="region of interest" description="Disordered" evidence="1">
    <location>
        <begin position="318"/>
        <end position="349"/>
    </location>
</feature>
<dbReference type="SUPFAM" id="SSF103657">
    <property type="entry name" value="BAR/IMD domain-like"/>
    <property type="match status" value="1"/>
</dbReference>
<dbReference type="GeneID" id="72001547"/>
<feature type="compositionally biased region" description="Basic and acidic residues" evidence="1">
    <location>
        <begin position="763"/>
        <end position="773"/>
    </location>
</feature>
<dbReference type="PANTHER" id="PTHR22834">
    <property type="entry name" value="NUCLEAR FUSION PROTEIN FUS2"/>
    <property type="match status" value="1"/>
</dbReference>
<dbReference type="SUPFAM" id="SSF48065">
    <property type="entry name" value="DBL homology domain (DH-domain)"/>
    <property type="match status" value="1"/>
</dbReference>
<evidence type="ECO:0000259" key="2">
    <source>
        <dbReference type="PROSITE" id="PS50010"/>
    </source>
</evidence>
<evidence type="ECO:0000256" key="1">
    <source>
        <dbReference type="SAM" id="MobiDB-lite"/>
    </source>
</evidence>
<feature type="compositionally biased region" description="Low complexity" evidence="1">
    <location>
        <begin position="1"/>
        <end position="20"/>
    </location>
</feature>